<evidence type="ECO:0000313" key="3">
    <source>
        <dbReference type="Proteomes" id="UP000199199"/>
    </source>
</evidence>
<dbReference type="Gene3D" id="1.10.10.10">
    <property type="entry name" value="Winged helix-like DNA-binding domain superfamily/Winged helix DNA-binding domain"/>
    <property type="match status" value="1"/>
</dbReference>
<gene>
    <name evidence="2" type="ORF">SAMN04488556_0748</name>
</gene>
<dbReference type="InterPro" id="IPR036388">
    <property type="entry name" value="WH-like_DNA-bd_sf"/>
</dbReference>
<proteinExistence type="predicted"/>
<dbReference type="SUPFAM" id="SSF46785">
    <property type="entry name" value="Winged helix' DNA-binding domain"/>
    <property type="match status" value="1"/>
</dbReference>
<name>A0A1I6PS00_9EURY</name>
<reference evidence="3" key="1">
    <citation type="submission" date="2016-10" db="EMBL/GenBank/DDBJ databases">
        <authorList>
            <person name="Varghese N."/>
            <person name="Submissions S."/>
        </authorList>
    </citation>
    <scope>NUCLEOTIDE SEQUENCE [LARGE SCALE GENOMIC DNA]</scope>
    <source>
        <strain evidence="3">DSM 22427</strain>
    </source>
</reference>
<organism evidence="2 3">
    <name type="scientific">Halostagnicola kamekurae</name>
    <dbReference type="NCBI Taxonomy" id="619731"/>
    <lineage>
        <taxon>Archaea</taxon>
        <taxon>Methanobacteriati</taxon>
        <taxon>Methanobacteriota</taxon>
        <taxon>Stenosarchaea group</taxon>
        <taxon>Halobacteria</taxon>
        <taxon>Halobacteriales</taxon>
        <taxon>Natrialbaceae</taxon>
        <taxon>Halostagnicola</taxon>
    </lineage>
</organism>
<dbReference type="AlphaFoldDB" id="A0A1I6PS00"/>
<feature type="domain" description="Transcription regulator PadR N-terminal" evidence="1">
    <location>
        <begin position="69"/>
        <end position="124"/>
    </location>
</feature>
<dbReference type="InterPro" id="IPR005149">
    <property type="entry name" value="Tscrpt_reg_PadR_N"/>
</dbReference>
<evidence type="ECO:0000259" key="1">
    <source>
        <dbReference type="Pfam" id="PF03551"/>
    </source>
</evidence>
<protein>
    <submittedName>
        <fullName evidence="2">Transcriptional regulator PadR-like family protein</fullName>
    </submittedName>
</protein>
<evidence type="ECO:0000313" key="2">
    <source>
        <dbReference type="EMBL" id="SFS42971.1"/>
    </source>
</evidence>
<dbReference type="Proteomes" id="UP000199199">
    <property type="component" value="Unassembled WGS sequence"/>
</dbReference>
<sequence>MSLLEKLSKVITTKRTSESYETPVNEREDPVDIEHEFEELMAQVNDVLQTNDVHFEDTLVKENLDEVLLVLISLHGETHGKELLTDLNRLFETELSPGTVYPRLHALEEDDVLSMRSEIRTKEYAVANEEQVHSTVEETMVQHLAFGLLLYAFLS</sequence>
<dbReference type="Pfam" id="PF03551">
    <property type="entry name" value="PadR"/>
    <property type="match status" value="1"/>
</dbReference>
<dbReference type="InterPro" id="IPR036390">
    <property type="entry name" value="WH_DNA-bd_sf"/>
</dbReference>
<keyword evidence="3" id="KW-1185">Reference proteome</keyword>
<accession>A0A1I6PS00</accession>
<dbReference type="EMBL" id="FOZS01000001">
    <property type="protein sequence ID" value="SFS42971.1"/>
    <property type="molecule type" value="Genomic_DNA"/>
</dbReference>